<dbReference type="InterPro" id="IPR051175">
    <property type="entry name" value="CLK_kinases"/>
</dbReference>
<dbReference type="OrthoDB" id="283111at2759"/>
<dbReference type="GO" id="GO:0005634">
    <property type="term" value="C:nucleus"/>
    <property type="evidence" value="ECO:0007669"/>
    <property type="project" value="TreeGrafter"/>
</dbReference>
<evidence type="ECO:0000256" key="7">
    <source>
        <dbReference type="ARBA" id="ARBA00037966"/>
    </source>
</evidence>
<comment type="catalytic activity">
    <reaction evidence="10">
        <text>L-tyrosyl-[protein] + ATP = O-phospho-L-tyrosyl-[protein] + ADP + H(+)</text>
        <dbReference type="Rhea" id="RHEA:10596"/>
        <dbReference type="Rhea" id="RHEA-COMP:10136"/>
        <dbReference type="Rhea" id="RHEA-COMP:20101"/>
        <dbReference type="ChEBI" id="CHEBI:15378"/>
        <dbReference type="ChEBI" id="CHEBI:30616"/>
        <dbReference type="ChEBI" id="CHEBI:46858"/>
        <dbReference type="ChEBI" id="CHEBI:61978"/>
        <dbReference type="ChEBI" id="CHEBI:456216"/>
        <dbReference type="EC" id="2.7.12.1"/>
    </reaction>
</comment>
<evidence type="ECO:0000256" key="3">
    <source>
        <dbReference type="ARBA" id="ARBA00022679"/>
    </source>
</evidence>
<dbReference type="EMBL" id="MTYH01000143">
    <property type="protein sequence ID" value="PNP37454.1"/>
    <property type="molecule type" value="Genomic_DNA"/>
</dbReference>
<dbReference type="GO" id="GO:0004712">
    <property type="term" value="F:protein serine/threonine/tyrosine kinase activity"/>
    <property type="evidence" value="ECO:0007669"/>
    <property type="project" value="UniProtKB-EC"/>
</dbReference>
<organism evidence="14 17">
    <name type="scientific">Trichoderma gamsii</name>
    <dbReference type="NCBI Taxonomy" id="398673"/>
    <lineage>
        <taxon>Eukaryota</taxon>
        <taxon>Fungi</taxon>
        <taxon>Dikarya</taxon>
        <taxon>Ascomycota</taxon>
        <taxon>Pezizomycotina</taxon>
        <taxon>Sordariomycetes</taxon>
        <taxon>Hypocreomycetidae</taxon>
        <taxon>Hypocreales</taxon>
        <taxon>Hypocreaceae</taxon>
        <taxon>Trichoderma</taxon>
    </lineage>
</organism>
<keyword evidence="16" id="KW-1185">Reference proteome</keyword>
<comment type="caution">
    <text evidence="14">The sequence shown here is derived from an EMBL/GenBank/DDBJ whole genome shotgun (WGS) entry which is preliminary data.</text>
</comment>
<evidence type="ECO:0000313" key="14">
    <source>
        <dbReference type="EMBL" id="PNP37454.1"/>
    </source>
</evidence>
<dbReference type="FunFam" id="1.10.510.10:FF:000612">
    <property type="entry name" value="Serine/threonine-protein kinase AFC2"/>
    <property type="match status" value="1"/>
</dbReference>
<dbReference type="SUPFAM" id="SSF56112">
    <property type="entry name" value="Protein kinase-like (PK-like)"/>
    <property type="match status" value="1"/>
</dbReference>
<dbReference type="Proteomes" id="UP000054821">
    <property type="component" value="Unassembled WGS sequence"/>
</dbReference>
<evidence type="ECO:0000256" key="11">
    <source>
        <dbReference type="PROSITE-ProRule" id="PRU10141"/>
    </source>
</evidence>
<dbReference type="RefSeq" id="XP_018661360.1">
    <property type="nucleotide sequence ID" value="XM_018805451.1"/>
</dbReference>
<dbReference type="GeneID" id="29985534"/>
<feature type="compositionally biased region" description="Low complexity" evidence="12">
    <location>
        <begin position="183"/>
        <end position="198"/>
    </location>
</feature>
<comment type="similarity">
    <text evidence="7">Belongs to the protein kinase superfamily. CMGC Ser/Thr protein kinase family. Lammer subfamily.</text>
</comment>
<evidence type="ECO:0000256" key="6">
    <source>
        <dbReference type="ARBA" id="ARBA00022840"/>
    </source>
</evidence>
<dbReference type="Proteomes" id="UP000236546">
    <property type="component" value="Unassembled WGS sequence"/>
</dbReference>
<dbReference type="PANTHER" id="PTHR45646">
    <property type="entry name" value="SERINE/THREONINE-PROTEIN KINASE DOA-RELATED"/>
    <property type="match status" value="1"/>
</dbReference>
<evidence type="ECO:0000259" key="13">
    <source>
        <dbReference type="PROSITE" id="PS50011"/>
    </source>
</evidence>
<keyword evidence="4 11" id="KW-0547">Nucleotide-binding</keyword>
<dbReference type="AlphaFoldDB" id="A0A0W7VPF9"/>
<dbReference type="EC" id="2.7.12.1" evidence="1"/>
<protein>
    <recommendedName>
        <fullName evidence="1">dual-specificity kinase</fullName>
        <ecNumber evidence="1">2.7.12.1</ecNumber>
    </recommendedName>
</protein>
<proteinExistence type="inferred from homology"/>
<keyword evidence="2" id="KW-0723">Serine/threonine-protein kinase</keyword>
<dbReference type="Gene3D" id="3.30.200.20">
    <property type="entry name" value="Phosphorylase Kinase, domain 1"/>
    <property type="match status" value="1"/>
</dbReference>
<sequence>MSTPTTATATLPHYHHSRYNPPNYALHHQGHSSATTTASNYRTSLLPATQAANSYAAASPSQNPARPLPYYHHYASNGYTLADGIAQPHSQSAASRPPHHAHADPSLAPRYDEPYSPAMANNSSSGVVPAAGRPAAEDQPSRKRRRSREPDWNNFYRNGLPKEIIVIDDTPEPEANTGRKITNGSSNANANGAVADSASAKKRRHNEQPGSGYHVQYLGGSHTNTPLPNHTPIGSTLSSDRTNSALHTTAPTSLSANGQYDELATPLKRKRTTRQQAANEAKRRDVDGLGGAFMAYKPPPFPPKKSAEVPVKVIHDRHFGKNAKVDDDDGHYIVVPDAELTDKYQIVRLLGQGTFGKVVEARDLKRNKPVAVKIIRSVQKYRDASRIELRVLATLKANDEENRNRCIHLRDCFDYRGHICIVMDLLGQSVFDFLKGNGFVPFPNSQIQNFARQLFTSVAFLHDLNLIHTDLKPENILLCDNSYQTFTYNRKIPSSSTTINRQASQRRVLLDTEIRLIDFGSATFQDEYHSSVVSTRHYRAPEIILGLGWSFPCDIWSIGCILVEFFTGDALFQTHDNLEHLAMMEAVVGSRIDSHLVQSVNKMSTRSGGNPASKYFKRLKLDYPTPETTRGSRRFVKAMKHLSDIIPSNSTFFKNFLDLLRKIFVYDPAKRITAKQALNHPWFKEMAQPDDGTEAAKIRFERRRHGIEVDKNGRSHYVG</sequence>
<feature type="region of interest" description="Disordered" evidence="12">
    <location>
        <begin position="88"/>
        <end position="156"/>
    </location>
</feature>
<dbReference type="EMBL" id="JPDN02000003">
    <property type="protein sequence ID" value="PON29854.1"/>
    <property type="molecule type" value="Genomic_DNA"/>
</dbReference>
<dbReference type="InterPro" id="IPR017441">
    <property type="entry name" value="Protein_kinase_ATP_BS"/>
</dbReference>
<dbReference type="InterPro" id="IPR008271">
    <property type="entry name" value="Ser/Thr_kinase_AS"/>
</dbReference>
<accession>A0A0W7VPF9</accession>
<dbReference type="SMART" id="SM00220">
    <property type="entry name" value="S_TKc"/>
    <property type="match status" value="1"/>
</dbReference>
<gene>
    <name evidence="15" type="ORF">TGAM01_v201220</name>
    <name evidence="14" type="ORF">TGAMA5MH_10556</name>
</gene>
<dbReference type="PROSITE" id="PS00107">
    <property type="entry name" value="PROTEIN_KINASE_ATP"/>
    <property type="match status" value="1"/>
</dbReference>
<dbReference type="InterPro" id="IPR000719">
    <property type="entry name" value="Prot_kinase_dom"/>
</dbReference>
<feature type="domain" description="Protein kinase" evidence="13">
    <location>
        <begin position="344"/>
        <end position="683"/>
    </location>
</feature>
<reference evidence="15 16" key="1">
    <citation type="journal article" date="2016" name="Genome Announc.">
        <title>Draft Whole-Genome Sequence of Trichoderma gamsii T6085, a Promising Biocontrol Agent of Fusarium Head Blight on Wheat.</title>
        <authorList>
            <person name="Baroncelli R."/>
            <person name="Zapparata A."/>
            <person name="Piaggeschi G."/>
            <person name="Sarrocco S."/>
            <person name="Vannacci G."/>
        </authorList>
    </citation>
    <scope>NUCLEOTIDE SEQUENCE [LARGE SCALE GENOMIC DNA]</scope>
    <source>
        <strain evidence="15 16">T6085</strain>
    </source>
</reference>
<dbReference type="Pfam" id="PF00069">
    <property type="entry name" value="Pkinase"/>
    <property type="match status" value="1"/>
</dbReference>
<evidence type="ECO:0000256" key="5">
    <source>
        <dbReference type="ARBA" id="ARBA00022777"/>
    </source>
</evidence>
<evidence type="ECO:0000256" key="10">
    <source>
        <dbReference type="ARBA" id="ARBA00051680"/>
    </source>
</evidence>
<evidence type="ECO:0000313" key="17">
    <source>
        <dbReference type="Proteomes" id="UP000236546"/>
    </source>
</evidence>
<dbReference type="GO" id="GO:0005524">
    <property type="term" value="F:ATP binding"/>
    <property type="evidence" value="ECO:0007669"/>
    <property type="project" value="UniProtKB-UniRule"/>
</dbReference>
<comment type="catalytic activity">
    <reaction evidence="9">
        <text>L-threonyl-[protein] + ATP = O-phospho-L-threonyl-[protein] + ADP + H(+)</text>
        <dbReference type="Rhea" id="RHEA:46608"/>
        <dbReference type="Rhea" id="RHEA-COMP:11060"/>
        <dbReference type="Rhea" id="RHEA-COMP:11605"/>
        <dbReference type="ChEBI" id="CHEBI:15378"/>
        <dbReference type="ChEBI" id="CHEBI:30013"/>
        <dbReference type="ChEBI" id="CHEBI:30616"/>
        <dbReference type="ChEBI" id="CHEBI:61977"/>
        <dbReference type="ChEBI" id="CHEBI:456216"/>
        <dbReference type="EC" id="2.7.12.1"/>
    </reaction>
</comment>
<evidence type="ECO:0000256" key="4">
    <source>
        <dbReference type="ARBA" id="ARBA00022741"/>
    </source>
</evidence>
<dbReference type="PROSITE" id="PS50011">
    <property type="entry name" value="PROTEIN_KINASE_DOM"/>
    <property type="match status" value="1"/>
</dbReference>
<reference evidence="15" key="3">
    <citation type="submission" date="2017-08" db="EMBL/GenBank/DDBJ databases">
        <title>Trichoderma gamsii strain T6085, whole genome shotgun sequencing project.</title>
        <authorList>
            <person name="Baroncelli R."/>
        </authorList>
    </citation>
    <scope>NUCLEOTIDE SEQUENCE</scope>
    <source>
        <strain evidence="15">T6085</strain>
    </source>
</reference>
<evidence type="ECO:0000256" key="1">
    <source>
        <dbReference type="ARBA" id="ARBA00013203"/>
    </source>
</evidence>
<evidence type="ECO:0000313" key="15">
    <source>
        <dbReference type="EMBL" id="PON29854.1"/>
    </source>
</evidence>
<dbReference type="PANTHER" id="PTHR45646:SF11">
    <property type="entry name" value="SERINE_THREONINE-PROTEIN KINASE DOA"/>
    <property type="match status" value="1"/>
</dbReference>
<dbReference type="GO" id="GO:0043484">
    <property type="term" value="P:regulation of RNA splicing"/>
    <property type="evidence" value="ECO:0007669"/>
    <property type="project" value="TreeGrafter"/>
</dbReference>
<reference evidence="14 17" key="2">
    <citation type="submission" date="2017-02" db="EMBL/GenBank/DDBJ databases">
        <title>Genomes of Trichoderma spp. with biocontrol activity.</title>
        <authorList>
            <person name="Gardiner D."/>
            <person name="Kazan K."/>
            <person name="Vos C."/>
            <person name="Harvey P."/>
        </authorList>
    </citation>
    <scope>NUCLEOTIDE SEQUENCE [LARGE SCALE GENOMIC DNA]</scope>
    <source>
        <strain evidence="14 17">A5MH</strain>
    </source>
</reference>
<dbReference type="GO" id="GO:0004674">
    <property type="term" value="F:protein serine/threonine kinase activity"/>
    <property type="evidence" value="ECO:0007669"/>
    <property type="project" value="UniProtKB-KW"/>
</dbReference>
<name>A0A0W7VPF9_9HYPO</name>
<feature type="region of interest" description="Disordered" evidence="12">
    <location>
        <begin position="1"/>
        <end position="37"/>
    </location>
</feature>
<dbReference type="InterPro" id="IPR011009">
    <property type="entry name" value="Kinase-like_dom_sf"/>
</dbReference>
<evidence type="ECO:0000256" key="2">
    <source>
        <dbReference type="ARBA" id="ARBA00022527"/>
    </source>
</evidence>
<evidence type="ECO:0000256" key="9">
    <source>
        <dbReference type="ARBA" id="ARBA00049308"/>
    </source>
</evidence>
<evidence type="ECO:0000256" key="8">
    <source>
        <dbReference type="ARBA" id="ARBA00049003"/>
    </source>
</evidence>
<dbReference type="PROSITE" id="PS00108">
    <property type="entry name" value="PROTEIN_KINASE_ST"/>
    <property type="match status" value="1"/>
</dbReference>
<dbReference type="CDD" id="cd14134">
    <property type="entry name" value="PKc_CLK"/>
    <property type="match status" value="1"/>
</dbReference>
<keyword evidence="3" id="KW-0808">Transferase</keyword>
<comment type="catalytic activity">
    <reaction evidence="8">
        <text>L-seryl-[protein] + ATP = O-phospho-L-seryl-[protein] + ADP + H(+)</text>
        <dbReference type="Rhea" id="RHEA:17989"/>
        <dbReference type="Rhea" id="RHEA-COMP:9863"/>
        <dbReference type="Rhea" id="RHEA-COMP:11604"/>
        <dbReference type="ChEBI" id="CHEBI:15378"/>
        <dbReference type="ChEBI" id="CHEBI:29999"/>
        <dbReference type="ChEBI" id="CHEBI:30616"/>
        <dbReference type="ChEBI" id="CHEBI:83421"/>
        <dbReference type="ChEBI" id="CHEBI:456216"/>
        <dbReference type="EC" id="2.7.12.1"/>
    </reaction>
</comment>
<feature type="compositionally biased region" description="Polar residues" evidence="12">
    <location>
        <begin position="221"/>
        <end position="253"/>
    </location>
</feature>
<evidence type="ECO:0000313" key="16">
    <source>
        <dbReference type="Proteomes" id="UP000054821"/>
    </source>
</evidence>
<dbReference type="STRING" id="398673.A0A0W7VPF9"/>
<keyword evidence="6 11" id="KW-0067">ATP-binding</keyword>
<keyword evidence="5 15" id="KW-0418">Kinase</keyword>
<evidence type="ECO:0000256" key="12">
    <source>
        <dbReference type="SAM" id="MobiDB-lite"/>
    </source>
</evidence>
<feature type="region of interest" description="Disordered" evidence="12">
    <location>
        <begin position="172"/>
        <end position="253"/>
    </location>
</feature>
<feature type="binding site" evidence="11">
    <location>
        <position position="373"/>
    </location>
    <ligand>
        <name>ATP</name>
        <dbReference type="ChEBI" id="CHEBI:30616"/>
    </ligand>
</feature>
<dbReference type="Gene3D" id="1.10.510.10">
    <property type="entry name" value="Transferase(Phosphotransferase) domain 1"/>
    <property type="match status" value="1"/>
</dbReference>